<dbReference type="Gene3D" id="3.90.1590.10">
    <property type="entry name" value="glutathione-dependent formaldehyde- activating enzyme (gfa)"/>
    <property type="match status" value="1"/>
</dbReference>
<evidence type="ECO:0000259" key="5">
    <source>
        <dbReference type="Pfam" id="PF04828"/>
    </source>
</evidence>
<dbReference type="GO" id="GO:0016846">
    <property type="term" value="F:carbon-sulfur lyase activity"/>
    <property type="evidence" value="ECO:0007669"/>
    <property type="project" value="InterPro"/>
</dbReference>
<organism evidence="6 7">
    <name type="scientific">Curvularia clavata</name>
    <dbReference type="NCBI Taxonomy" id="95742"/>
    <lineage>
        <taxon>Eukaryota</taxon>
        <taxon>Fungi</taxon>
        <taxon>Dikarya</taxon>
        <taxon>Ascomycota</taxon>
        <taxon>Pezizomycotina</taxon>
        <taxon>Dothideomycetes</taxon>
        <taxon>Pleosporomycetidae</taxon>
        <taxon>Pleosporales</taxon>
        <taxon>Pleosporineae</taxon>
        <taxon>Pleosporaceae</taxon>
        <taxon>Curvularia</taxon>
    </lineage>
</organism>
<accession>A0A9Q9DWX3</accession>
<dbReference type="Pfam" id="PF04828">
    <property type="entry name" value="GFA"/>
    <property type="match status" value="1"/>
</dbReference>
<dbReference type="VEuPathDB" id="FungiDB:yc1106_09601"/>
<dbReference type="GO" id="GO:0046872">
    <property type="term" value="F:metal ion binding"/>
    <property type="evidence" value="ECO:0007669"/>
    <property type="project" value="UniProtKB-KW"/>
</dbReference>
<dbReference type="InterPro" id="IPR006913">
    <property type="entry name" value="CENP-V/GFA"/>
</dbReference>
<dbReference type="InterPro" id="IPR011057">
    <property type="entry name" value="Mss4-like_sf"/>
</dbReference>
<dbReference type="PANTHER" id="PTHR33337:SF30">
    <property type="entry name" value="DUF636 DOMAIN PROTEIN (AFU_ORTHOLOGUE AFUA_1G03180)"/>
    <property type="match status" value="1"/>
</dbReference>
<sequence>MPFTGSCSCENIKFTVDSEPLKIESGITFNTTFCGDCGCVLGKTSEDEAFKGMFILAAGLLDEDINKFKPDTELWVKYRASWITPIEGAVQAQTFS</sequence>
<evidence type="ECO:0000256" key="3">
    <source>
        <dbReference type="ARBA" id="ARBA00022833"/>
    </source>
</evidence>
<dbReference type="OrthoDB" id="2212170at2759"/>
<keyword evidence="2" id="KW-0479">Metal-binding</keyword>
<reference evidence="6" key="1">
    <citation type="submission" date="2021-12" db="EMBL/GenBank/DDBJ databases">
        <title>Curvularia clavata genome.</title>
        <authorList>
            <person name="Cao Y."/>
        </authorList>
    </citation>
    <scope>NUCLEOTIDE SEQUENCE</scope>
    <source>
        <strain evidence="6">Yc1106</strain>
    </source>
</reference>
<feature type="domain" description="CENP-V/GFA" evidence="5">
    <location>
        <begin position="24"/>
        <end position="77"/>
    </location>
</feature>
<keyword evidence="4" id="KW-0456">Lyase</keyword>
<name>A0A9Q9DWX3_CURCL</name>
<proteinExistence type="inferred from homology"/>
<keyword evidence="3" id="KW-0862">Zinc</keyword>
<protein>
    <recommendedName>
        <fullName evidence="5">CENP-V/GFA domain-containing protein</fullName>
    </recommendedName>
</protein>
<gene>
    <name evidence="6" type="ORF">yc1106_09601</name>
</gene>
<comment type="similarity">
    <text evidence="1">Belongs to the Gfa family.</text>
</comment>
<evidence type="ECO:0000256" key="2">
    <source>
        <dbReference type="ARBA" id="ARBA00022723"/>
    </source>
</evidence>
<dbReference type="PANTHER" id="PTHR33337">
    <property type="entry name" value="GFA DOMAIN-CONTAINING PROTEIN"/>
    <property type="match status" value="1"/>
</dbReference>
<evidence type="ECO:0000313" key="7">
    <source>
        <dbReference type="Proteomes" id="UP001056012"/>
    </source>
</evidence>
<dbReference type="Proteomes" id="UP001056012">
    <property type="component" value="Chromosome 8"/>
</dbReference>
<dbReference type="EMBL" id="CP089281">
    <property type="protein sequence ID" value="USP82327.1"/>
    <property type="molecule type" value="Genomic_DNA"/>
</dbReference>
<evidence type="ECO:0000313" key="6">
    <source>
        <dbReference type="EMBL" id="USP82327.1"/>
    </source>
</evidence>
<evidence type="ECO:0000256" key="4">
    <source>
        <dbReference type="ARBA" id="ARBA00023239"/>
    </source>
</evidence>
<dbReference type="SUPFAM" id="SSF51316">
    <property type="entry name" value="Mss4-like"/>
    <property type="match status" value="1"/>
</dbReference>
<evidence type="ECO:0000256" key="1">
    <source>
        <dbReference type="ARBA" id="ARBA00005495"/>
    </source>
</evidence>
<dbReference type="AlphaFoldDB" id="A0A9Q9DWX3"/>
<keyword evidence="7" id="KW-1185">Reference proteome</keyword>